<keyword evidence="6 8" id="KW-0418">Kinase</keyword>
<gene>
    <name evidence="8" type="primary">cysC</name>
    <name evidence="8" type="ORF">OL497_07130</name>
</gene>
<comment type="caution">
    <text evidence="8">The sequence shown here is derived from an EMBL/GenBank/DDBJ whole genome shotgun (WGS) entry which is preliminary data.</text>
</comment>
<keyword evidence="3 6" id="KW-0808">Transferase</keyword>
<keyword evidence="4 6" id="KW-0547">Nucleotide-binding</keyword>
<dbReference type="Gene3D" id="3.40.50.300">
    <property type="entry name" value="P-loop containing nucleotide triphosphate hydrolases"/>
    <property type="match status" value="1"/>
</dbReference>
<feature type="domain" description="APS kinase" evidence="7">
    <location>
        <begin position="5"/>
        <end position="152"/>
    </location>
</feature>
<dbReference type="NCBIfam" id="NF003013">
    <property type="entry name" value="PRK03846.1"/>
    <property type="match status" value="1"/>
</dbReference>
<dbReference type="InterPro" id="IPR059117">
    <property type="entry name" value="APS_kinase_dom"/>
</dbReference>
<name>A0ABT3II63_9BACT</name>
<dbReference type="GO" id="GO:0004020">
    <property type="term" value="F:adenylylsulfate kinase activity"/>
    <property type="evidence" value="ECO:0007669"/>
    <property type="project" value="UniProtKB-EC"/>
</dbReference>
<evidence type="ECO:0000313" key="8">
    <source>
        <dbReference type="EMBL" id="MCW3483660.1"/>
    </source>
</evidence>
<accession>A0ABT3II63</accession>
<evidence type="ECO:0000259" key="7">
    <source>
        <dbReference type="Pfam" id="PF01583"/>
    </source>
</evidence>
<evidence type="ECO:0000256" key="3">
    <source>
        <dbReference type="ARBA" id="ARBA00022679"/>
    </source>
</evidence>
<dbReference type="InterPro" id="IPR027417">
    <property type="entry name" value="P-loop_NTPase"/>
</dbReference>
<evidence type="ECO:0000256" key="6">
    <source>
        <dbReference type="RuleBase" id="RU004347"/>
    </source>
</evidence>
<evidence type="ECO:0000256" key="2">
    <source>
        <dbReference type="ARBA" id="ARBA00012121"/>
    </source>
</evidence>
<reference evidence="8 9" key="1">
    <citation type="submission" date="2022-10" db="EMBL/GenBank/DDBJ databases">
        <title>Chitinophaga nivalis PC15 sp. nov., isolated from Pyeongchang county, South Korea.</title>
        <authorList>
            <person name="Trinh H.N."/>
        </authorList>
    </citation>
    <scope>NUCLEOTIDE SEQUENCE [LARGE SCALE GENOMIC DNA]</scope>
    <source>
        <strain evidence="8 9">PC14</strain>
    </source>
</reference>
<dbReference type="EC" id="2.7.1.25" evidence="2 6"/>
<dbReference type="CDD" id="cd02027">
    <property type="entry name" value="APSK"/>
    <property type="match status" value="1"/>
</dbReference>
<dbReference type="NCBIfam" id="TIGR00455">
    <property type="entry name" value="apsK"/>
    <property type="match status" value="1"/>
</dbReference>
<evidence type="ECO:0000256" key="4">
    <source>
        <dbReference type="ARBA" id="ARBA00022741"/>
    </source>
</evidence>
<comment type="pathway">
    <text evidence="6">Sulfur metabolism; hydrogen sulfide biosynthesis; sulfite from sulfate: step 2/3.</text>
</comment>
<dbReference type="Proteomes" id="UP001207742">
    <property type="component" value="Unassembled WGS sequence"/>
</dbReference>
<dbReference type="Pfam" id="PF01583">
    <property type="entry name" value="APS_kinase"/>
    <property type="match status" value="1"/>
</dbReference>
<dbReference type="InterPro" id="IPR002891">
    <property type="entry name" value="APS"/>
</dbReference>
<organism evidence="8 9">
    <name type="scientific">Chitinophaga nivalis</name>
    <dbReference type="NCBI Taxonomy" id="2991709"/>
    <lineage>
        <taxon>Bacteria</taxon>
        <taxon>Pseudomonadati</taxon>
        <taxon>Bacteroidota</taxon>
        <taxon>Chitinophagia</taxon>
        <taxon>Chitinophagales</taxon>
        <taxon>Chitinophagaceae</taxon>
        <taxon>Chitinophaga</taxon>
    </lineage>
</organism>
<dbReference type="SUPFAM" id="SSF52540">
    <property type="entry name" value="P-loop containing nucleoside triphosphate hydrolases"/>
    <property type="match status" value="1"/>
</dbReference>
<evidence type="ECO:0000256" key="5">
    <source>
        <dbReference type="ARBA" id="ARBA00022840"/>
    </source>
</evidence>
<evidence type="ECO:0000313" key="9">
    <source>
        <dbReference type="Proteomes" id="UP001207742"/>
    </source>
</evidence>
<evidence type="ECO:0000256" key="1">
    <source>
        <dbReference type="ARBA" id="ARBA00001823"/>
    </source>
</evidence>
<protein>
    <recommendedName>
        <fullName evidence="2 6">Adenylyl-sulfate kinase</fullName>
        <ecNumber evidence="2 6">2.7.1.25</ecNumber>
    </recommendedName>
</protein>
<dbReference type="EMBL" id="JAPDNS010000001">
    <property type="protein sequence ID" value="MCW3483660.1"/>
    <property type="molecule type" value="Genomic_DNA"/>
</dbReference>
<comment type="function">
    <text evidence="6">Catalyzes the synthesis of activated sulfate.</text>
</comment>
<sequence length="184" mass="20441">MKNEIVLWLVGIPSSGKTTIAHYLKAQFSLLHYYCVILDGDDIRCSVNRDLGFSPEDRSENIRRAAAIAKIISSAGVLTICSFISPLREMRQIARSIIGDKLFIEIHVNCALAVCINRDVKGLYQKAIAGEIDNLTGYNADFETPLYPFLVVNTDAETVEESGNKILQALSHIIQNRPVSPKDF</sequence>
<dbReference type="PANTHER" id="PTHR42700:SF1">
    <property type="entry name" value="SULFATE ADENYLYLTRANSFERASE"/>
    <property type="match status" value="1"/>
</dbReference>
<dbReference type="PANTHER" id="PTHR42700">
    <property type="entry name" value="SULFATE ADENYLYLTRANSFERASE"/>
    <property type="match status" value="1"/>
</dbReference>
<dbReference type="InterPro" id="IPR050512">
    <property type="entry name" value="Sulf_AdTrans/APS_kinase"/>
</dbReference>
<comment type="catalytic activity">
    <reaction evidence="1 6">
        <text>adenosine 5'-phosphosulfate + ATP = 3'-phosphoadenylyl sulfate + ADP + H(+)</text>
        <dbReference type="Rhea" id="RHEA:24152"/>
        <dbReference type="ChEBI" id="CHEBI:15378"/>
        <dbReference type="ChEBI" id="CHEBI:30616"/>
        <dbReference type="ChEBI" id="CHEBI:58243"/>
        <dbReference type="ChEBI" id="CHEBI:58339"/>
        <dbReference type="ChEBI" id="CHEBI:456216"/>
        <dbReference type="EC" id="2.7.1.25"/>
    </reaction>
</comment>
<comment type="similarity">
    <text evidence="6">Belongs to the APS kinase family.</text>
</comment>
<keyword evidence="5 6" id="KW-0067">ATP-binding</keyword>
<proteinExistence type="inferred from homology"/>
<dbReference type="RefSeq" id="WP_264729180.1">
    <property type="nucleotide sequence ID" value="NZ_JAPDNR010000001.1"/>
</dbReference>
<keyword evidence="9" id="KW-1185">Reference proteome</keyword>